<dbReference type="Gene3D" id="1.20.120.1240">
    <property type="entry name" value="Dynamin, middle domain"/>
    <property type="match status" value="1"/>
</dbReference>
<dbReference type="SUPFAM" id="SSF52540">
    <property type="entry name" value="P-loop containing nucleoside triphosphate hydrolases"/>
    <property type="match status" value="1"/>
</dbReference>
<protein>
    <submittedName>
        <fullName evidence="6">Vacuolar sorting protein VPS1</fullName>
    </submittedName>
</protein>
<dbReference type="GeneID" id="98173010"/>
<evidence type="ECO:0000256" key="2">
    <source>
        <dbReference type="ARBA" id="ARBA00023134"/>
    </source>
</evidence>
<proteinExistence type="predicted"/>
<dbReference type="Pfam" id="PF01031">
    <property type="entry name" value="Dynamin_M"/>
    <property type="match status" value="1"/>
</dbReference>
<dbReference type="Pfam" id="PF00350">
    <property type="entry name" value="Dynamin_N"/>
    <property type="match status" value="1"/>
</dbReference>
<evidence type="ECO:0000256" key="3">
    <source>
        <dbReference type="SAM" id="Coils"/>
    </source>
</evidence>
<dbReference type="InterPro" id="IPR022812">
    <property type="entry name" value="Dynamin"/>
</dbReference>
<dbReference type="Proteomes" id="UP001628179">
    <property type="component" value="Unassembled WGS sequence"/>
</dbReference>
<feature type="coiled-coil region" evidence="3">
    <location>
        <begin position="323"/>
        <end position="350"/>
    </location>
</feature>
<dbReference type="EMBL" id="BAAFSV010000001">
    <property type="protein sequence ID" value="GAB1312055.1"/>
    <property type="molecule type" value="Genomic_DNA"/>
</dbReference>
<name>A0ABQ0G2T7_9PEZI</name>
<gene>
    <name evidence="6" type="ORF">MFIFM68171_02265</name>
</gene>
<keyword evidence="3" id="KW-0175">Coiled coil</keyword>
<keyword evidence="7" id="KW-1185">Reference proteome</keyword>
<dbReference type="InterPro" id="IPR030381">
    <property type="entry name" value="G_DYNAMIN_dom"/>
</dbReference>
<dbReference type="PANTHER" id="PTHR11566:SF149">
    <property type="entry name" value="GTPASE, PUTATIVE (AFU_ORTHOLOGUE AFUA_6G11890)-RELATED"/>
    <property type="match status" value="1"/>
</dbReference>
<dbReference type="Gene3D" id="3.40.50.300">
    <property type="entry name" value="P-loop containing nucleotide triphosphate hydrolases"/>
    <property type="match status" value="1"/>
</dbReference>
<sequence>MLGSVEPIIVDSLRSKDEASLLDAIDLLRCQGISHYVSLPQLIVCGDQSSGKSSVLEAISGIPFPTRDNMCTRFATEVILRRAPTAGVSVAIVPSENRTDSERHSLQNFQEPLTAVKDLPALIEKAKAAMGLADMTKAFAEDVLRVEISGPDRPHLTIVDLPGLIHAENKLQTTADVDMVQKMVKSYMANRRSIILAVISAKNDYPNQIVLKMARDVDGKGYRTLGIITKPDTLPAGSESEMSFANLARNQDIEFRLGWHILRNRDYDNREVALPTRDAIEMDFFSKGIWKEFPRSAVGIGSLRTRLSRVLLHQIRNELPDLVEEIQLSIQETRDTLERLGNQRSTVDEQRLFLLKLSHSFHLLVKAASDGTYGDSFFGESKTKEGYSRRLRAVIQNLHLEFAEDMRVRGHRRYFVGDDQAVAPSDLELRTQPEVVLRTQFLGEISEALKRARGRELPGMYNPLIVGDLFFEQAEPWEKLTRHHLRRVWDATRTFLDKVLSHLTDEITAEALVNEVVGPEMEKRWTELEAKLHELITPYRKGHPITYNHYFTEAIQNMRHRRMEEEVSRRLSALYGVKQITSLEELPTRRVKTTSLVTALSRRNETDMNRYASSEILDCMMAFYKVALKCLVDNVATYAVELLLVRKLEDLLSPSRIIQMDAEQLQRIAAESPSTTVQREQLCRKLEVLTAGMDTCRRYANCSVRSTSLLL</sequence>
<dbReference type="InterPro" id="IPR001401">
    <property type="entry name" value="Dynamin_GTPase"/>
</dbReference>
<dbReference type="PROSITE" id="PS51718">
    <property type="entry name" value="G_DYNAMIN_2"/>
    <property type="match status" value="1"/>
</dbReference>
<reference evidence="6 7" key="1">
    <citation type="submission" date="2024-09" db="EMBL/GenBank/DDBJ databases">
        <title>Itraconazole resistance in Madurella fahalii resulting from another homologue of gene encoding cytochrome P450 14-alpha sterol demethylase (CYP51).</title>
        <authorList>
            <person name="Yoshioka I."/>
            <person name="Fahal A.H."/>
            <person name="Kaneko S."/>
            <person name="Yaguchi T."/>
        </authorList>
    </citation>
    <scope>NUCLEOTIDE SEQUENCE [LARGE SCALE GENOMIC DNA]</scope>
    <source>
        <strain evidence="6 7">IFM 68171</strain>
    </source>
</reference>
<dbReference type="PRINTS" id="PR00195">
    <property type="entry name" value="DYNAMIN"/>
</dbReference>
<accession>A0ABQ0G2T7</accession>
<feature type="domain" description="Dynamin-type G" evidence="5">
    <location>
        <begin position="36"/>
        <end position="320"/>
    </location>
</feature>
<dbReference type="PROSITE" id="PS51388">
    <property type="entry name" value="GED"/>
    <property type="match status" value="1"/>
</dbReference>
<keyword evidence="2" id="KW-0342">GTP-binding</keyword>
<comment type="caution">
    <text evidence="6">The sequence shown here is derived from an EMBL/GenBank/DDBJ whole genome shotgun (WGS) entry which is preliminary data.</text>
</comment>
<organism evidence="6 7">
    <name type="scientific">Madurella fahalii</name>
    <dbReference type="NCBI Taxonomy" id="1157608"/>
    <lineage>
        <taxon>Eukaryota</taxon>
        <taxon>Fungi</taxon>
        <taxon>Dikarya</taxon>
        <taxon>Ascomycota</taxon>
        <taxon>Pezizomycotina</taxon>
        <taxon>Sordariomycetes</taxon>
        <taxon>Sordariomycetidae</taxon>
        <taxon>Sordariales</taxon>
        <taxon>Sordariales incertae sedis</taxon>
        <taxon>Madurella</taxon>
    </lineage>
</organism>
<dbReference type="InterPro" id="IPR000375">
    <property type="entry name" value="Dynamin_stalk"/>
</dbReference>
<dbReference type="InterPro" id="IPR027417">
    <property type="entry name" value="P-loop_NTPase"/>
</dbReference>
<evidence type="ECO:0000313" key="6">
    <source>
        <dbReference type="EMBL" id="GAB1312055.1"/>
    </source>
</evidence>
<dbReference type="RefSeq" id="XP_070913788.1">
    <property type="nucleotide sequence ID" value="XM_071057687.1"/>
</dbReference>
<dbReference type="CDD" id="cd08771">
    <property type="entry name" value="DLP_1"/>
    <property type="match status" value="1"/>
</dbReference>
<evidence type="ECO:0000259" key="4">
    <source>
        <dbReference type="PROSITE" id="PS51388"/>
    </source>
</evidence>
<keyword evidence="1" id="KW-0547">Nucleotide-binding</keyword>
<dbReference type="InterPro" id="IPR045063">
    <property type="entry name" value="Dynamin_N"/>
</dbReference>
<evidence type="ECO:0000256" key="1">
    <source>
        <dbReference type="ARBA" id="ARBA00022741"/>
    </source>
</evidence>
<evidence type="ECO:0000313" key="7">
    <source>
        <dbReference type="Proteomes" id="UP001628179"/>
    </source>
</evidence>
<dbReference type="SMART" id="SM00053">
    <property type="entry name" value="DYNc"/>
    <property type="match status" value="1"/>
</dbReference>
<dbReference type="InterPro" id="IPR020850">
    <property type="entry name" value="GED_dom"/>
</dbReference>
<feature type="domain" description="GED" evidence="4">
    <location>
        <begin position="613"/>
        <end position="704"/>
    </location>
</feature>
<dbReference type="PANTHER" id="PTHR11566">
    <property type="entry name" value="DYNAMIN"/>
    <property type="match status" value="1"/>
</dbReference>
<evidence type="ECO:0000259" key="5">
    <source>
        <dbReference type="PROSITE" id="PS51718"/>
    </source>
</evidence>